<evidence type="ECO:0000313" key="2">
    <source>
        <dbReference type="Proteomes" id="UP000282323"/>
    </source>
</evidence>
<protein>
    <submittedName>
        <fullName evidence="1">Uncharacterized protein</fullName>
    </submittedName>
</protein>
<accession>A0A3N6LVD8</accession>
<keyword evidence="2" id="KW-1185">Reference proteome</keyword>
<gene>
    <name evidence="1" type="ORF">EA473_11800</name>
</gene>
<sequence>MALSPREECSRKHHDWNATRSSYPKISKKFLGRRNQDSNRYETVRIDHSVRSRLRLACSSPGLCRVCETCIRSEL</sequence>
<organism evidence="1 2">
    <name type="scientific">Natrarchaeobius chitinivorans</name>
    <dbReference type="NCBI Taxonomy" id="1679083"/>
    <lineage>
        <taxon>Archaea</taxon>
        <taxon>Methanobacteriati</taxon>
        <taxon>Methanobacteriota</taxon>
        <taxon>Stenosarchaea group</taxon>
        <taxon>Halobacteria</taxon>
        <taxon>Halobacteriales</taxon>
        <taxon>Natrialbaceae</taxon>
        <taxon>Natrarchaeobius</taxon>
    </lineage>
</organism>
<dbReference type="Proteomes" id="UP000282323">
    <property type="component" value="Unassembled WGS sequence"/>
</dbReference>
<evidence type="ECO:0000313" key="1">
    <source>
        <dbReference type="EMBL" id="RQG94383.1"/>
    </source>
</evidence>
<name>A0A3N6LVD8_NATCH</name>
<comment type="caution">
    <text evidence="1">The sequence shown here is derived from an EMBL/GenBank/DDBJ whole genome shotgun (WGS) entry which is preliminary data.</text>
</comment>
<reference evidence="1 2" key="1">
    <citation type="submission" date="2018-10" db="EMBL/GenBank/DDBJ databases">
        <title>Natrarchaeobius chitinivorans gen. nov., sp. nov., and Natrarchaeobius haloalkaliphilus sp. nov., alkaliphilic, chitin-utilizing haloarchaea from hypersaline alkaline lakes.</title>
        <authorList>
            <person name="Sorokin D.Y."/>
            <person name="Elcheninov A.G."/>
            <person name="Kostrikina N.A."/>
            <person name="Bale N.J."/>
            <person name="Sinninghe Damste J.S."/>
            <person name="Khijniak T.V."/>
            <person name="Kublanov I.V."/>
            <person name="Toshchakov S.V."/>
        </authorList>
    </citation>
    <scope>NUCLEOTIDE SEQUENCE [LARGE SCALE GENOMIC DNA]</scope>
    <source>
        <strain evidence="1 2">AArcht4T</strain>
    </source>
</reference>
<dbReference type="AlphaFoldDB" id="A0A3N6LVD8"/>
<proteinExistence type="predicted"/>
<dbReference type="EMBL" id="REGA01000009">
    <property type="protein sequence ID" value="RQG94383.1"/>
    <property type="molecule type" value="Genomic_DNA"/>
</dbReference>